<dbReference type="GO" id="GO:0005737">
    <property type="term" value="C:cytoplasm"/>
    <property type="evidence" value="ECO:0007669"/>
    <property type="project" value="UniProtKB-ARBA"/>
</dbReference>
<comment type="caution">
    <text evidence="9">The sequence shown here is derived from an EMBL/GenBank/DDBJ whole genome shotgun (WGS) entry which is preliminary data.</text>
</comment>
<comment type="subcellular location">
    <subcellularLocation>
        <location evidence="1">Secreted</location>
    </subcellularLocation>
</comment>
<dbReference type="PANTHER" id="PTHR13343:SF17">
    <property type="entry name" value="CELLULAR REPRESSOR OF E1A-STIMULATED GENES, ISOFORM A"/>
    <property type="match status" value="1"/>
</dbReference>
<name>A0AAV7X8G9_9NEOP</name>
<organism evidence="9 10">
    <name type="scientific">Megalurothrips usitatus</name>
    <name type="common">bean blossom thrips</name>
    <dbReference type="NCBI Taxonomy" id="439358"/>
    <lineage>
        <taxon>Eukaryota</taxon>
        <taxon>Metazoa</taxon>
        <taxon>Ecdysozoa</taxon>
        <taxon>Arthropoda</taxon>
        <taxon>Hexapoda</taxon>
        <taxon>Insecta</taxon>
        <taxon>Pterygota</taxon>
        <taxon>Neoptera</taxon>
        <taxon>Paraneoptera</taxon>
        <taxon>Thysanoptera</taxon>
        <taxon>Terebrantia</taxon>
        <taxon>Thripoidea</taxon>
        <taxon>Thripidae</taxon>
        <taxon>Megalurothrips</taxon>
    </lineage>
</organism>
<feature type="compositionally biased region" description="Basic and acidic residues" evidence="6">
    <location>
        <begin position="134"/>
        <end position="143"/>
    </location>
</feature>
<keyword evidence="10" id="KW-1185">Reference proteome</keyword>
<keyword evidence="4 7" id="KW-0732">Signal</keyword>
<evidence type="ECO:0000256" key="6">
    <source>
        <dbReference type="SAM" id="MobiDB-lite"/>
    </source>
</evidence>
<dbReference type="AlphaFoldDB" id="A0AAV7X8G9"/>
<dbReference type="Pfam" id="PF13883">
    <property type="entry name" value="CREG_beta-barrel"/>
    <property type="match status" value="1"/>
</dbReference>
<comment type="similarity">
    <text evidence="2">Belongs to the CREG family.</text>
</comment>
<evidence type="ECO:0000256" key="7">
    <source>
        <dbReference type="SAM" id="SignalP"/>
    </source>
</evidence>
<dbReference type="GO" id="GO:0012505">
    <property type="term" value="C:endomembrane system"/>
    <property type="evidence" value="ECO:0007669"/>
    <property type="project" value="UniProtKB-ARBA"/>
</dbReference>
<feature type="chain" id="PRO_5043417622" description="CREG-like beta-barrel domain-containing protein" evidence="7">
    <location>
        <begin position="23"/>
        <end position="356"/>
    </location>
</feature>
<dbReference type="PANTHER" id="PTHR13343">
    <property type="entry name" value="CREG1 PROTEIN"/>
    <property type="match status" value="1"/>
</dbReference>
<evidence type="ECO:0000256" key="1">
    <source>
        <dbReference type="ARBA" id="ARBA00004613"/>
    </source>
</evidence>
<feature type="signal peptide" evidence="7">
    <location>
        <begin position="1"/>
        <end position="22"/>
    </location>
</feature>
<dbReference type="EMBL" id="JAPTSV010000014">
    <property type="protein sequence ID" value="KAJ1520939.1"/>
    <property type="molecule type" value="Genomic_DNA"/>
</dbReference>
<dbReference type="Gene3D" id="2.30.110.10">
    <property type="entry name" value="Electron Transport, Fmn-binding Protein, Chain A"/>
    <property type="match status" value="1"/>
</dbReference>
<dbReference type="InterPro" id="IPR012349">
    <property type="entry name" value="Split_barrel_FMN-bd"/>
</dbReference>
<protein>
    <recommendedName>
        <fullName evidence="8">CREG-like beta-barrel domain-containing protein</fullName>
    </recommendedName>
</protein>
<feature type="domain" description="CREG-like beta-barrel" evidence="8">
    <location>
        <begin position="152"/>
        <end position="319"/>
    </location>
</feature>
<accession>A0AAV7X8G9</accession>
<feature type="compositionally biased region" description="Polar residues" evidence="6">
    <location>
        <begin position="117"/>
        <end position="126"/>
    </location>
</feature>
<proteinExistence type="inferred from homology"/>
<evidence type="ECO:0000313" key="9">
    <source>
        <dbReference type="EMBL" id="KAJ1520939.1"/>
    </source>
</evidence>
<evidence type="ECO:0000313" key="10">
    <source>
        <dbReference type="Proteomes" id="UP001075354"/>
    </source>
</evidence>
<gene>
    <name evidence="9" type="ORF">ONE63_004016</name>
</gene>
<evidence type="ECO:0000256" key="2">
    <source>
        <dbReference type="ARBA" id="ARBA00009230"/>
    </source>
</evidence>
<evidence type="ECO:0000256" key="4">
    <source>
        <dbReference type="ARBA" id="ARBA00022729"/>
    </source>
</evidence>
<keyword evidence="3" id="KW-0964">Secreted</keyword>
<dbReference type="GO" id="GO:0005615">
    <property type="term" value="C:extracellular space"/>
    <property type="evidence" value="ECO:0007669"/>
    <property type="project" value="TreeGrafter"/>
</dbReference>
<keyword evidence="5" id="KW-0325">Glycoprotein</keyword>
<evidence type="ECO:0000256" key="3">
    <source>
        <dbReference type="ARBA" id="ARBA00022525"/>
    </source>
</evidence>
<reference evidence="9" key="1">
    <citation type="submission" date="2022-12" db="EMBL/GenBank/DDBJ databases">
        <title>Chromosome-level genome assembly of the bean flower thrips Megalurothrips usitatus.</title>
        <authorList>
            <person name="Ma L."/>
            <person name="Liu Q."/>
            <person name="Li H."/>
            <person name="Cai W."/>
        </authorList>
    </citation>
    <scope>NUCLEOTIDE SEQUENCE</scope>
    <source>
        <strain evidence="9">Cailab_2022a</strain>
    </source>
</reference>
<dbReference type="SUPFAM" id="SSF50475">
    <property type="entry name" value="FMN-binding split barrel"/>
    <property type="match status" value="1"/>
</dbReference>
<dbReference type="InterPro" id="IPR055343">
    <property type="entry name" value="CREG_beta-barrel"/>
</dbReference>
<feature type="region of interest" description="Disordered" evidence="6">
    <location>
        <begin position="323"/>
        <end position="356"/>
    </location>
</feature>
<evidence type="ECO:0000259" key="8">
    <source>
        <dbReference type="Pfam" id="PF13883"/>
    </source>
</evidence>
<evidence type="ECO:0000256" key="5">
    <source>
        <dbReference type="ARBA" id="ARBA00023180"/>
    </source>
</evidence>
<dbReference type="FunFam" id="2.30.110.10:FF:000004">
    <property type="entry name" value="Cellular repressor of E1A-stimulated genes 1"/>
    <property type="match status" value="1"/>
</dbReference>
<feature type="region of interest" description="Disordered" evidence="6">
    <location>
        <begin position="117"/>
        <end position="148"/>
    </location>
</feature>
<sequence>MRAAVVALVLLALVISNSPTDARRKGEENWKQRYRKWKDSEEQDHLNGGLIGTDEAAAAKLHREEQNSVYDAPSEDELWRQKIEEKKKRQRGEVEHKQKPTSEITAWHEEKWRRQQEQAVQTSPYFQRQKRRQPRDYHPEHHNGRNVRMSIPDHTKVAEMARYIVHNSNWTAVAYTSRQPGTYGLPMADIFSISDGLKDNSTGIPYMYISPKDTGVQDLAKDGRCSMIMSLSQSDYCRQEGLDPEDPRCGHVILTGKLKTVKNGTEEAARAEKLFFDRHPQLRNMPKDHKFRFAKLKISQILVQDYFGGPAQPTLAEYFAAKPEVSSGPKDPIPEAQAELLPGASSDSQKWLRPME</sequence>
<dbReference type="Proteomes" id="UP001075354">
    <property type="component" value="Chromosome 14"/>
</dbReference>